<dbReference type="InterPro" id="IPR015655">
    <property type="entry name" value="PP2C"/>
</dbReference>
<proteinExistence type="predicted"/>
<dbReference type="SMART" id="SM00332">
    <property type="entry name" value="PP2Cc"/>
    <property type="match status" value="1"/>
</dbReference>
<dbReference type="InterPro" id="IPR001932">
    <property type="entry name" value="PPM-type_phosphatase-like_dom"/>
</dbReference>
<keyword evidence="3" id="KW-1185">Reference proteome</keyword>
<dbReference type="PROSITE" id="PS51746">
    <property type="entry name" value="PPM_2"/>
    <property type="match status" value="1"/>
</dbReference>
<dbReference type="EMBL" id="QZWG01000018">
    <property type="protein sequence ID" value="RZB52545.1"/>
    <property type="molecule type" value="Genomic_DNA"/>
</dbReference>
<dbReference type="GO" id="GO:0004722">
    <property type="term" value="F:protein serine/threonine phosphatase activity"/>
    <property type="evidence" value="ECO:0007669"/>
    <property type="project" value="InterPro"/>
</dbReference>
<protein>
    <recommendedName>
        <fullName evidence="1">PPM-type phosphatase domain-containing protein</fullName>
    </recommendedName>
</protein>
<organism evidence="2 3">
    <name type="scientific">Glycine soja</name>
    <name type="common">Wild soybean</name>
    <dbReference type="NCBI Taxonomy" id="3848"/>
    <lineage>
        <taxon>Eukaryota</taxon>
        <taxon>Viridiplantae</taxon>
        <taxon>Streptophyta</taxon>
        <taxon>Embryophyta</taxon>
        <taxon>Tracheophyta</taxon>
        <taxon>Spermatophyta</taxon>
        <taxon>Magnoliopsida</taxon>
        <taxon>eudicotyledons</taxon>
        <taxon>Gunneridae</taxon>
        <taxon>Pentapetalae</taxon>
        <taxon>rosids</taxon>
        <taxon>fabids</taxon>
        <taxon>Fabales</taxon>
        <taxon>Fabaceae</taxon>
        <taxon>Papilionoideae</taxon>
        <taxon>50 kb inversion clade</taxon>
        <taxon>NPAAA clade</taxon>
        <taxon>indigoferoid/millettioid clade</taxon>
        <taxon>Phaseoleae</taxon>
        <taxon>Glycine</taxon>
        <taxon>Glycine subgen. Soja</taxon>
    </lineage>
</organism>
<sequence length="624" mass="69246">MQCKLLHFRHCHTHIQSSKLEPFTVFHSPMGNRISNLCLCSSGDASRRFENRAFFLSKQHQNSLGNSICYVRPDTCRFSVDDITLLTFRSVSGATVSANTSATPSTSLDDSLQHSVVLDSSASFESSGSFTSTLVPFQHQHARGFSVGGSTERGLYWGLRDRVVNGEGSIEKGYSEVAMKKGKRSKRNLKKVLSRAFLSIGRRSVLKKNDNTNARVSCSTGLSLQGAEGDNDNYLDGDECDVLMGCENLHWAQGRAGEDRVHIVICEDHGWVFVGIYDGFNGPDATDFLLNNLFYAVNDELKEMLCAHNKFESMAMDSDSLELEENVLLSGKGNGGVDGGCSSSEYKENYPIENEELNLECASEGEEGMNGINSQKVDLSHSDVLQALSEALRKTEDAFLKTVDEMIGHNPVLAMMGSCVLVMLMKGQDVYLMNVGDSRAVLATHTGEPLQLTMDHSTQVKEEVYRIRREHPDDPLAITKGRVKGRLSVTRAFGAGFLKQPKLNNAVLETFRVTYIGESPYITCFPSLHHHKLSTNDKFLILSSDGLYQYFTNEEAAAKVESFITMFPDRDPAQLLIEEALGRAAKKAGMEFHELLDIPQGERRNYHDDISIVIISIEGKIWRV</sequence>
<name>A0A445FUE4_GLYSO</name>
<dbReference type="Pfam" id="PF00481">
    <property type="entry name" value="PP2C"/>
    <property type="match status" value="1"/>
</dbReference>
<dbReference type="AlphaFoldDB" id="A0A445FUE4"/>
<accession>A0A445FUE4</accession>
<feature type="domain" description="PPM-type phosphatase" evidence="1">
    <location>
        <begin position="243"/>
        <end position="617"/>
    </location>
</feature>
<dbReference type="PANTHER" id="PTHR13832">
    <property type="entry name" value="PROTEIN PHOSPHATASE 2C"/>
    <property type="match status" value="1"/>
</dbReference>
<dbReference type="Gene3D" id="3.60.40.10">
    <property type="entry name" value="PPM-type phosphatase domain"/>
    <property type="match status" value="1"/>
</dbReference>
<dbReference type="InterPro" id="IPR036457">
    <property type="entry name" value="PPM-type-like_dom_sf"/>
</dbReference>
<dbReference type="Proteomes" id="UP000289340">
    <property type="component" value="Chromosome 18"/>
</dbReference>
<reference evidence="2 3" key="1">
    <citation type="submission" date="2018-09" db="EMBL/GenBank/DDBJ databases">
        <title>A high-quality reference genome of wild soybean provides a powerful tool to mine soybean genomes.</title>
        <authorList>
            <person name="Xie M."/>
            <person name="Chung C.Y.L."/>
            <person name="Li M.-W."/>
            <person name="Wong F.-L."/>
            <person name="Chan T.-F."/>
            <person name="Lam H.-M."/>
        </authorList>
    </citation>
    <scope>NUCLEOTIDE SEQUENCE [LARGE SCALE GENOMIC DNA]</scope>
    <source>
        <strain evidence="3">cv. W05</strain>
        <tissue evidence="2">Hypocotyl of etiolated seedlings</tissue>
    </source>
</reference>
<dbReference type="PANTHER" id="PTHR13832:SF833">
    <property type="entry name" value="PROTEIN PHOSPHATASE 2C-LIKE PROTEIN"/>
    <property type="match status" value="1"/>
</dbReference>
<keyword evidence="2" id="KW-0378">Hydrolase</keyword>
<gene>
    <name evidence="2" type="ORF">D0Y65_048852</name>
</gene>
<evidence type="ECO:0000313" key="2">
    <source>
        <dbReference type="EMBL" id="RZB52545.1"/>
    </source>
</evidence>
<dbReference type="CDD" id="cd00143">
    <property type="entry name" value="PP2Cc"/>
    <property type="match status" value="1"/>
</dbReference>
<evidence type="ECO:0000259" key="1">
    <source>
        <dbReference type="PROSITE" id="PS51746"/>
    </source>
</evidence>
<evidence type="ECO:0000313" key="3">
    <source>
        <dbReference type="Proteomes" id="UP000289340"/>
    </source>
</evidence>
<comment type="caution">
    <text evidence="2">The sequence shown here is derived from an EMBL/GenBank/DDBJ whole genome shotgun (WGS) entry which is preliminary data.</text>
</comment>
<dbReference type="Gramene" id="XM_028359738.1">
    <property type="protein sequence ID" value="XP_028215539.1"/>
    <property type="gene ID" value="LOC114397617"/>
</dbReference>
<dbReference type="SUPFAM" id="SSF81606">
    <property type="entry name" value="PP2C-like"/>
    <property type="match status" value="1"/>
</dbReference>